<name>A0AAE1MA44_9FABA</name>
<dbReference type="Proteomes" id="UP001293593">
    <property type="component" value="Unassembled WGS sequence"/>
</dbReference>
<comment type="caution">
    <text evidence="2">The sequence shown here is derived from an EMBL/GenBank/DDBJ whole genome shotgun (WGS) entry which is preliminary data.</text>
</comment>
<dbReference type="AlphaFoldDB" id="A0AAE1MA44"/>
<sequence>MEILTNNQVSTSVSVDEISDPSGNEISEQGAENVENTNIPAIKVSKSTKAGERAQQETIDKLHEKVNDLRSEGASIR</sequence>
<feature type="region of interest" description="Disordered" evidence="1">
    <location>
        <begin position="1"/>
        <end position="61"/>
    </location>
</feature>
<evidence type="ECO:0000256" key="1">
    <source>
        <dbReference type="SAM" id="MobiDB-lite"/>
    </source>
</evidence>
<evidence type="ECO:0000313" key="3">
    <source>
        <dbReference type="Proteomes" id="UP001293593"/>
    </source>
</evidence>
<gene>
    <name evidence="2" type="ORF">QN277_005791</name>
</gene>
<protein>
    <submittedName>
        <fullName evidence="2">Uncharacterized protein</fullName>
    </submittedName>
</protein>
<proteinExistence type="predicted"/>
<accession>A0AAE1MA44</accession>
<feature type="compositionally biased region" description="Polar residues" evidence="1">
    <location>
        <begin position="1"/>
        <end position="14"/>
    </location>
</feature>
<evidence type="ECO:0000313" key="2">
    <source>
        <dbReference type="EMBL" id="KAK4259462.1"/>
    </source>
</evidence>
<dbReference type="EMBL" id="JAWXYG010000011">
    <property type="protein sequence ID" value="KAK4259462.1"/>
    <property type="molecule type" value="Genomic_DNA"/>
</dbReference>
<organism evidence="2 3">
    <name type="scientific">Acacia crassicarpa</name>
    <name type="common">northern wattle</name>
    <dbReference type="NCBI Taxonomy" id="499986"/>
    <lineage>
        <taxon>Eukaryota</taxon>
        <taxon>Viridiplantae</taxon>
        <taxon>Streptophyta</taxon>
        <taxon>Embryophyta</taxon>
        <taxon>Tracheophyta</taxon>
        <taxon>Spermatophyta</taxon>
        <taxon>Magnoliopsida</taxon>
        <taxon>eudicotyledons</taxon>
        <taxon>Gunneridae</taxon>
        <taxon>Pentapetalae</taxon>
        <taxon>rosids</taxon>
        <taxon>fabids</taxon>
        <taxon>Fabales</taxon>
        <taxon>Fabaceae</taxon>
        <taxon>Caesalpinioideae</taxon>
        <taxon>mimosoid clade</taxon>
        <taxon>Acacieae</taxon>
        <taxon>Acacia</taxon>
    </lineage>
</organism>
<keyword evidence="3" id="KW-1185">Reference proteome</keyword>
<reference evidence="2" key="1">
    <citation type="submission" date="2023-10" db="EMBL/GenBank/DDBJ databases">
        <title>Chromosome-level genome of the transformable northern wattle, Acacia crassicarpa.</title>
        <authorList>
            <person name="Massaro I."/>
            <person name="Sinha N.R."/>
            <person name="Poethig S."/>
            <person name="Leichty A.R."/>
        </authorList>
    </citation>
    <scope>NUCLEOTIDE SEQUENCE</scope>
    <source>
        <strain evidence="2">Acra3RX</strain>
        <tissue evidence="2">Leaf</tissue>
    </source>
</reference>
<feature type="compositionally biased region" description="Basic and acidic residues" evidence="1">
    <location>
        <begin position="49"/>
        <end position="61"/>
    </location>
</feature>